<comment type="subcellular location">
    <subcellularLocation>
        <location evidence="1">Cell envelope</location>
    </subcellularLocation>
</comment>
<dbReference type="GO" id="GO:0043190">
    <property type="term" value="C:ATP-binding cassette (ABC) transporter complex"/>
    <property type="evidence" value="ECO:0007669"/>
    <property type="project" value="InterPro"/>
</dbReference>
<evidence type="ECO:0000256" key="4">
    <source>
        <dbReference type="ARBA" id="ARBA00022729"/>
    </source>
</evidence>
<comment type="similarity">
    <text evidence="2">Belongs to the bacterial solute-binding protein 5 family.</text>
</comment>
<evidence type="ECO:0000256" key="1">
    <source>
        <dbReference type="ARBA" id="ARBA00004196"/>
    </source>
</evidence>
<dbReference type="InterPro" id="IPR039424">
    <property type="entry name" value="SBP_5"/>
</dbReference>
<evidence type="ECO:0000313" key="7">
    <source>
        <dbReference type="EMBL" id="NYE18381.1"/>
    </source>
</evidence>
<feature type="chain" id="PRO_5030750321" evidence="5">
    <location>
        <begin position="22"/>
        <end position="537"/>
    </location>
</feature>
<dbReference type="GO" id="GO:1904680">
    <property type="term" value="F:peptide transmembrane transporter activity"/>
    <property type="evidence" value="ECO:0007669"/>
    <property type="project" value="TreeGrafter"/>
</dbReference>
<keyword evidence="8" id="KW-1185">Reference proteome</keyword>
<accession>A0A7Y9KIA0</accession>
<dbReference type="EMBL" id="JACCBV010000001">
    <property type="protein sequence ID" value="NYE18381.1"/>
    <property type="molecule type" value="Genomic_DNA"/>
</dbReference>
<dbReference type="GO" id="GO:0042597">
    <property type="term" value="C:periplasmic space"/>
    <property type="evidence" value="ECO:0007669"/>
    <property type="project" value="UniProtKB-ARBA"/>
</dbReference>
<dbReference type="AlphaFoldDB" id="A0A7Y9KIA0"/>
<dbReference type="GO" id="GO:0030313">
    <property type="term" value="C:cell envelope"/>
    <property type="evidence" value="ECO:0007669"/>
    <property type="project" value="UniProtKB-SubCell"/>
</dbReference>
<feature type="domain" description="Solute-binding protein family 5" evidence="6">
    <location>
        <begin position="85"/>
        <end position="415"/>
    </location>
</feature>
<dbReference type="RefSeq" id="WP_179487007.1">
    <property type="nucleotide sequence ID" value="NZ_JACCBV010000001.1"/>
</dbReference>
<dbReference type="PROSITE" id="PS51257">
    <property type="entry name" value="PROKAR_LIPOPROTEIN"/>
    <property type="match status" value="1"/>
</dbReference>
<feature type="signal peptide" evidence="5">
    <location>
        <begin position="1"/>
        <end position="21"/>
    </location>
</feature>
<dbReference type="CDD" id="cd00995">
    <property type="entry name" value="PBP2_NikA_DppA_OppA_like"/>
    <property type="match status" value="1"/>
</dbReference>
<name>A0A7Y9KIA0_9MICO</name>
<protein>
    <submittedName>
        <fullName evidence="7">Peptide/nickel transport system substrate-binding protein</fullName>
    </submittedName>
</protein>
<keyword evidence="3" id="KW-0813">Transport</keyword>
<sequence>MNRTRALAILSVALVTPLALAGCSTGTPSGNSGASDDFAIDGTFSVAIAQDPGDLNPLLTNLVAAQVVNAFAYESLVFVDPETSEMQPLLAESWEEVSPTEVNFTIKDGITCSDGSEFTAETAAANFNWIVDEANGSPLRDSIIPSSAVATAEGNVVTVEVPEPKPFLLNNLGGQAMVCDAGLEDPSSVSAASNGTGLFEITEVVANDHVTLTRRDGYSWGPEGFATSDTPGAPKTVTVKVVTDASTTANLLLSKGLNAAVVSGADEARLADLDYKSSPNLSGELIFNHLAGVSTADVEVRTALTQAADLDSFTDIITGGKGERATSLITVEPKTCAYDSIADRLPEYDEDAAAATLEDAGWAKNADGVYERDGQPLHVTLVYNNTTDTVSAASEYLATQWENLGVEVELKGGDQGFLVGSTFAASDPSGWNVSVGLNLQSNTPEIFIPYLSGPTIPEGTNFPSIDNQEYVDLTAEASLEVGDAACDLWKQAEQALFDAVDIIPVSVTPYKMYFNGATSLVAPVAGILPAGAIRVLK</sequence>
<dbReference type="Gene3D" id="3.40.190.10">
    <property type="entry name" value="Periplasmic binding protein-like II"/>
    <property type="match status" value="1"/>
</dbReference>
<dbReference type="Pfam" id="PF00496">
    <property type="entry name" value="SBP_bac_5"/>
    <property type="match status" value="1"/>
</dbReference>
<proteinExistence type="inferred from homology"/>
<keyword evidence="4 5" id="KW-0732">Signal</keyword>
<reference evidence="7 8" key="1">
    <citation type="submission" date="2020-07" db="EMBL/GenBank/DDBJ databases">
        <title>Sequencing the genomes of 1000 actinobacteria strains.</title>
        <authorList>
            <person name="Klenk H.-P."/>
        </authorList>
    </citation>
    <scope>NUCLEOTIDE SEQUENCE [LARGE SCALE GENOMIC DNA]</scope>
    <source>
        <strain evidence="7 8">DSM 24662</strain>
    </source>
</reference>
<dbReference type="Proteomes" id="UP000576969">
    <property type="component" value="Unassembled WGS sequence"/>
</dbReference>
<evidence type="ECO:0000256" key="2">
    <source>
        <dbReference type="ARBA" id="ARBA00005695"/>
    </source>
</evidence>
<evidence type="ECO:0000313" key="8">
    <source>
        <dbReference type="Proteomes" id="UP000576969"/>
    </source>
</evidence>
<evidence type="ECO:0000256" key="3">
    <source>
        <dbReference type="ARBA" id="ARBA00022448"/>
    </source>
</evidence>
<dbReference type="Gene3D" id="3.10.105.10">
    <property type="entry name" value="Dipeptide-binding Protein, Domain 3"/>
    <property type="match status" value="1"/>
</dbReference>
<dbReference type="InterPro" id="IPR030678">
    <property type="entry name" value="Peptide/Ni-bd"/>
</dbReference>
<evidence type="ECO:0000259" key="6">
    <source>
        <dbReference type="Pfam" id="PF00496"/>
    </source>
</evidence>
<comment type="caution">
    <text evidence="7">The sequence shown here is derived from an EMBL/GenBank/DDBJ whole genome shotgun (WGS) entry which is preliminary data.</text>
</comment>
<organism evidence="7 8">
    <name type="scientific">Microbacterium immunditiarum</name>
    <dbReference type="NCBI Taxonomy" id="337480"/>
    <lineage>
        <taxon>Bacteria</taxon>
        <taxon>Bacillati</taxon>
        <taxon>Actinomycetota</taxon>
        <taxon>Actinomycetes</taxon>
        <taxon>Micrococcales</taxon>
        <taxon>Microbacteriaceae</taxon>
        <taxon>Microbacterium</taxon>
    </lineage>
</organism>
<dbReference type="InterPro" id="IPR000914">
    <property type="entry name" value="SBP_5_dom"/>
</dbReference>
<gene>
    <name evidence="7" type="ORF">BJ991_000409</name>
</gene>
<dbReference type="SUPFAM" id="SSF53850">
    <property type="entry name" value="Periplasmic binding protein-like II"/>
    <property type="match status" value="1"/>
</dbReference>
<dbReference type="GO" id="GO:0015833">
    <property type="term" value="P:peptide transport"/>
    <property type="evidence" value="ECO:0007669"/>
    <property type="project" value="TreeGrafter"/>
</dbReference>
<dbReference type="PANTHER" id="PTHR30290">
    <property type="entry name" value="PERIPLASMIC BINDING COMPONENT OF ABC TRANSPORTER"/>
    <property type="match status" value="1"/>
</dbReference>
<dbReference type="PANTHER" id="PTHR30290:SF10">
    <property type="entry name" value="PERIPLASMIC OLIGOPEPTIDE-BINDING PROTEIN-RELATED"/>
    <property type="match status" value="1"/>
</dbReference>
<evidence type="ECO:0000256" key="5">
    <source>
        <dbReference type="SAM" id="SignalP"/>
    </source>
</evidence>
<dbReference type="PIRSF" id="PIRSF002741">
    <property type="entry name" value="MppA"/>
    <property type="match status" value="1"/>
</dbReference>